<dbReference type="PANTHER" id="PTHR11098">
    <property type="entry name" value="NICOTINATE PHOSPHORIBOSYLTRANSFERASE"/>
    <property type="match status" value="1"/>
</dbReference>
<evidence type="ECO:0000313" key="11">
    <source>
        <dbReference type="EMBL" id="KAF7330408.1"/>
    </source>
</evidence>
<keyword evidence="6 8" id="KW-0662">Pyridine nucleotide biosynthesis</keyword>
<feature type="domain" description="Nicotinate/nicotinamide phosphoribosyltransferase" evidence="9">
    <location>
        <begin position="184"/>
        <end position="437"/>
    </location>
</feature>
<evidence type="ECO:0000256" key="7">
    <source>
        <dbReference type="ARBA" id="ARBA00048668"/>
    </source>
</evidence>
<protein>
    <recommendedName>
        <fullName evidence="3 8">Nicotinate phosphoribosyltransferase</fullName>
        <ecNumber evidence="3 8">6.3.4.21</ecNumber>
    </recommendedName>
</protein>
<dbReference type="Pfam" id="PF04095">
    <property type="entry name" value="NAPRTase"/>
    <property type="match status" value="1"/>
</dbReference>
<evidence type="ECO:0000256" key="4">
    <source>
        <dbReference type="ARBA" id="ARBA00022553"/>
    </source>
</evidence>
<evidence type="ECO:0000313" key="12">
    <source>
        <dbReference type="Proteomes" id="UP000620124"/>
    </source>
</evidence>
<organism evidence="11 12">
    <name type="scientific">Mycena venus</name>
    <dbReference type="NCBI Taxonomy" id="2733690"/>
    <lineage>
        <taxon>Eukaryota</taxon>
        <taxon>Fungi</taxon>
        <taxon>Dikarya</taxon>
        <taxon>Basidiomycota</taxon>
        <taxon>Agaricomycotina</taxon>
        <taxon>Agaricomycetes</taxon>
        <taxon>Agaricomycetidae</taxon>
        <taxon>Agaricales</taxon>
        <taxon>Marasmiineae</taxon>
        <taxon>Mycenaceae</taxon>
        <taxon>Mycena</taxon>
    </lineage>
</organism>
<evidence type="ECO:0000259" key="9">
    <source>
        <dbReference type="Pfam" id="PF04095"/>
    </source>
</evidence>
<dbReference type="HAMAP" id="MF_00570">
    <property type="entry name" value="NAPRTase"/>
    <property type="match status" value="1"/>
</dbReference>
<dbReference type="SUPFAM" id="SSF54675">
    <property type="entry name" value="Nicotinate/Quinolinate PRTase N-terminal domain-like"/>
    <property type="match status" value="1"/>
</dbReference>
<sequence>MTSHLPLPRSILDTDLYKLTMQQAVLRHFPATKASYKFTLRDKNVVFTKQAFKTFQKTLDRFGELALTESEHAWLKQTCPYFTDEYLSYLRDYRFKPKEQVRVNFVPTSTDGETGTLEIDTYGSWAETIFWEVPLMATLSEVYFQCVVTDWNYDGQKGFALHQHTFLLLAYDKGRALLQADCIFSDFGTRRRRSYETQDIVVESLVRAYKDIESKGRLSGTSNVHLAHKYNLTPVGTIAHEWFMGVAALKGYEDANSVAMNLWEDVYPNALLIALTDTFSSEAFFKSYASDKERAMRWQGLRQDSGDPFVFGRRAKEVFDSLGIDPSKKMIIYSDALNIDKALRLKEQANDLGLNGLAFLTRLKLTSHTKPVSFGIGTFLTNDFKKTASADVSKALNMVIKLSAVDDRPCVKLSDDLTKNTGDKDTVEMVKQIYHLGA</sequence>
<keyword evidence="11" id="KW-0808">Transferase</keyword>
<comment type="function">
    <text evidence="8">Catalyzes the synthesis of beta-nicotinate D-ribonucleotide from nicotinate and 5-phospho-D-ribose 1-phosphate at the expense of ATP.</text>
</comment>
<accession>A0A8H6WXC6</accession>
<dbReference type="InterPro" id="IPR006406">
    <property type="entry name" value="Nic_PRibTrfase"/>
</dbReference>
<dbReference type="Proteomes" id="UP000620124">
    <property type="component" value="Unassembled WGS sequence"/>
</dbReference>
<comment type="catalytic activity">
    <reaction evidence="7 8">
        <text>5-phospho-alpha-D-ribose 1-diphosphate + nicotinate + ATP + H2O = nicotinate beta-D-ribonucleotide + ADP + phosphate + diphosphate</text>
        <dbReference type="Rhea" id="RHEA:36163"/>
        <dbReference type="ChEBI" id="CHEBI:15377"/>
        <dbReference type="ChEBI" id="CHEBI:30616"/>
        <dbReference type="ChEBI" id="CHEBI:32544"/>
        <dbReference type="ChEBI" id="CHEBI:33019"/>
        <dbReference type="ChEBI" id="CHEBI:43474"/>
        <dbReference type="ChEBI" id="CHEBI:57502"/>
        <dbReference type="ChEBI" id="CHEBI:58017"/>
        <dbReference type="ChEBI" id="CHEBI:456216"/>
        <dbReference type="EC" id="6.3.4.21"/>
    </reaction>
</comment>
<dbReference type="InterPro" id="IPR007229">
    <property type="entry name" value="Nic_PRibTrfase-Fam"/>
</dbReference>
<dbReference type="UniPathway" id="UPA00253">
    <property type="reaction ID" value="UER00457"/>
</dbReference>
<dbReference type="Pfam" id="PF17767">
    <property type="entry name" value="NAPRTase_N"/>
    <property type="match status" value="1"/>
</dbReference>
<dbReference type="GO" id="GO:0016757">
    <property type="term" value="F:glycosyltransferase activity"/>
    <property type="evidence" value="ECO:0007669"/>
    <property type="project" value="UniProtKB-KW"/>
</dbReference>
<comment type="pathway">
    <text evidence="1 8">Cofactor biosynthesis; NAD(+) biosynthesis; nicotinate D-ribonucleotide from nicotinate: step 1/1.</text>
</comment>
<comment type="caution">
    <text evidence="11">The sequence shown here is derived from an EMBL/GenBank/DDBJ whole genome shotgun (WGS) entry which is preliminary data.</text>
</comment>
<dbReference type="NCBIfam" id="TIGR01514">
    <property type="entry name" value="NAPRTase"/>
    <property type="match status" value="1"/>
</dbReference>
<gene>
    <name evidence="11" type="ORF">MVEN_02479300</name>
</gene>
<dbReference type="InterPro" id="IPR041525">
    <property type="entry name" value="N/Namide_PRibTrfase"/>
</dbReference>
<evidence type="ECO:0000259" key="10">
    <source>
        <dbReference type="Pfam" id="PF17767"/>
    </source>
</evidence>
<evidence type="ECO:0000256" key="1">
    <source>
        <dbReference type="ARBA" id="ARBA00004952"/>
    </source>
</evidence>
<reference evidence="11" key="1">
    <citation type="submission" date="2020-05" db="EMBL/GenBank/DDBJ databases">
        <title>Mycena genomes resolve the evolution of fungal bioluminescence.</title>
        <authorList>
            <person name="Tsai I.J."/>
        </authorList>
    </citation>
    <scope>NUCLEOTIDE SEQUENCE</scope>
    <source>
        <strain evidence="11">CCC161011</strain>
    </source>
</reference>
<dbReference type="EMBL" id="JACAZI010000033">
    <property type="protein sequence ID" value="KAF7330408.1"/>
    <property type="molecule type" value="Genomic_DNA"/>
</dbReference>
<evidence type="ECO:0000256" key="8">
    <source>
        <dbReference type="RuleBase" id="RU003838"/>
    </source>
</evidence>
<evidence type="ECO:0000256" key="2">
    <source>
        <dbReference type="ARBA" id="ARBA00010897"/>
    </source>
</evidence>
<proteinExistence type="inferred from homology"/>
<evidence type="ECO:0000256" key="5">
    <source>
        <dbReference type="ARBA" id="ARBA00022598"/>
    </source>
</evidence>
<keyword evidence="12" id="KW-1185">Reference proteome</keyword>
<keyword evidence="11" id="KW-0328">Glycosyltransferase</keyword>
<comment type="PTM">
    <text evidence="8">Transiently phosphorylated on a His residue during the reaction cycle. Phosphorylation strongly increases the affinity for substrates and increases the rate of nicotinate D-ribonucleotide production. Dephosphorylation regenerates the low-affinity form of the enzyme, leading to product release.</text>
</comment>
<evidence type="ECO:0000256" key="6">
    <source>
        <dbReference type="ARBA" id="ARBA00022642"/>
    </source>
</evidence>
<evidence type="ECO:0000256" key="3">
    <source>
        <dbReference type="ARBA" id="ARBA00013236"/>
    </source>
</evidence>
<dbReference type="InterPro" id="IPR040727">
    <property type="entry name" value="NAPRTase_N"/>
</dbReference>
<keyword evidence="4" id="KW-0597">Phosphoprotein</keyword>
<name>A0A8H6WXC6_9AGAR</name>
<dbReference type="EC" id="6.3.4.21" evidence="3 8"/>
<dbReference type="GO" id="GO:0005829">
    <property type="term" value="C:cytosol"/>
    <property type="evidence" value="ECO:0007669"/>
    <property type="project" value="TreeGrafter"/>
</dbReference>
<comment type="similarity">
    <text evidence="2 8">Belongs to the NAPRTase family.</text>
</comment>
<dbReference type="Gene3D" id="3.20.140.10">
    <property type="entry name" value="nicotinate phosphoribosyltransferase"/>
    <property type="match status" value="1"/>
</dbReference>
<dbReference type="InterPro" id="IPR036068">
    <property type="entry name" value="Nicotinate_pribotase-like_C"/>
</dbReference>
<dbReference type="GO" id="GO:0034355">
    <property type="term" value="P:NAD+ biosynthetic process via the salvage pathway"/>
    <property type="evidence" value="ECO:0007669"/>
    <property type="project" value="TreeGrafter"/>
</dbReference>
<dbReference type="OrthoDB" id="193380at2759"/>
<dbReference type="AlphaFoldDB" id="A0A8H6WXC6"/>
<dbReference type="SUPFAM" id="SSF51690">
    <property type="entry name" value="Nicotinate/Quinolinate PRTase C-terminal domain-like"/>
    <property type="match status" value="1"/>
</dbReference>
<dbReference type="PANTHER" id="PTHR11098:SF1">
    <property type="entry name" value="NICOTINATE PHOSPHORIBOSYLTRANSFERASE"/>
    <property type="match status" value="1"/>
</dbReference>
<keyword evidence="5 8" id="KW-0436">Ligase</keyword>
<feature type="domain" description="Nicotinate phosphoribosyltransferase N-terminal" evidence="10">
    <location>
        <begin position="12"/>
        <end position="140"/>
    </location>
</feature>
<dbReference type="PIRSF" id="PIRSF000484">
    <property type="entry name" value="NAPRT"/>
    <property type="match status" value="1"/>
</dbReference>
<dbReference type="NCBIfam" id="NF003704">
    <property type="entry name" value="PRK05321.1"/>
    <property type="match status" value="1"/>
</dbReference>
<dbReference type="GO" id="GO:0004516">
    <property type="term" value="F:nicotinate phosphoribosyltransferase activity"/>
    <property type="evidence" value="ECO:0007669"/>
    <property type="project" value="UniProtKB-UniRule"/>
</dbReference>